<dbReference type="PANTHER" id="PTHR43531:SF11">
    <property type="entry name" value="METHYL-ACCEPTING CHEMOTAXIS PROTEIN 3"/>
    <property type="match status" value="1"/>
</dbReference>
<evidence type="ECO:0000256" key="1">
    <source>
        <dbReference type="ARBA" id="ARBA00004370"/>
    </source>
</evidence>
<dbReference type="InterPro" id="IPR024478">
    <property type="entry name" value="HlyB_4HB_MCP"/>
</dbReference>
<keyword evidence="12" id="KW-1185">Reference proteome</keyword>
<sequence>MTITHKMLLLIASTLIGLAGLIGFNQAQMEHIYTKTNYTNINSTPSLILINAIASDYSNLRAQIWQHIAASDKDVMANLERKMAVTRAKIDEGFKKYEPLISDETDRQLLANDIAALSDYDALREKMLSTSRLGHSEEARDLLMAAQTTVVQKVYEALTSHFQFNVDLGKRFSAEALAAKQSASLGSLVLGVFMALAIGGLGWWIARDLIASLVRVRGIAADIAKGDFNTDIATKRHDEVGQLLDAFRSIQNTLRSMAGDALMLSKAAVEGKFATRADATQHQGDYRKIIEGINATLDSVVDKLEWYRSIIDAVPFPVHVTDLDMNWTFLNRAFEKLMVEQGYVRDRQDAMGRPCSTANANICNTKNCGIAQLRTGVKESFFDWCGMNCKQDTAPVLNAKGETVGYVETVTDLTSTLRVKSYTEHQVGIIAKNLECLGKGDLNLDFGLRQPDQYTQGVHAQFDTINKSLRSASDALAALVADALMLSKAAVEGKLATRADAAQHQGDYRKIVEGVNGTLDAVIGPLNVAADYVDRIAKGDIPPKIVDNYNGDFNTLKHNLNLAIDNVNALVADAGLLAQAARELKLATRADATQHQGDYRKIVEGVNDTLDAITHPINGLIAEMTRMAKAHEAGDIDARIDPEQFQSVFRIVAENVNKMVFDHIDVKKRAMAVFREFGEGKMDTPFEQLPGKKRFINDAIEQVRANIKALIEDADLLAQATLAGELAVRADTARHRGDFRRIVEGMNQTLAAGAEPMDEVRQVMAHVAQGDFSVTIEGDYRGDFKELGQIINDTLHKLSKTLGEINSVAETLSSASEQVSATSQSLSQAASTQAASVEEISSSMEQMAASIDQNKDNAKSTDAIAEKAAREAAEGGEAVSRTVQAMKQIAGKIGIVDDIAYQTNLLALNAAIEAARAGDHGKGFAVVAAEVRKLAERSQVAAQEIGELAESSVAMAERAGTLLKEIVPSIQKTAGLVQEITAGSEEQASGAKQIAEAMNQFNKTTQQNASAAEELSATAEEMSDQALELQHTLGFFKLSTETETATVHHKQPPTRYTGKSIKPRPPRNTFSDSEFGERGFAQF</sequence>
<dbReference type="PROSITE" id="PS50111">
    <property type="entry name" value="CHEMOTAXIS_TRANSDUC_2"/>
    <property type="match status" value="1"/>
</dbReference>
<evidence type="ECO:0000256" key="7">
    <source>
        <dbReference type="SAM" id="MobiDB-lite"/>
    </source>
</evidence>
<dbReference type="AlphaFoldDB" id="A0A1Y6D4W6"/>
<dbReference type="Pfam" id="PF00672">
    <property type="entry name" value="HAMP"/>
    <property type="match status" value="1"/>
</dbReference>
<comment type="subcellular location">
    <subcellularLocation>
        <location evidence="1">Membrane</location>
    </subcellularLocation>
</comment>
<dbReference type="Pfam" id="PF18575">
    <property type="entry name" value="HAMP_N3"/>
    <property type="match status" value="1"/>
</dbReference>
<dbReference type="CDD" id="cd11386">
    <property type="entry name" value="MCP_signal"/>
    <property type="match status" value="1"/>
</dbReference>
<dbReference type="SUPFAM" id="SSF55785">
    <property type="entry name" value="PYP-like sensor domain (PAS domain)"/>
    <property type="match status" value="1"/>
</dbReference>
<evidence type="ECO:0000256" key="5">
    <source>
        <dbReference type="PROSITE-ProRule" id="PRU00284"/>
    </source>
</evidence>
<dbReference type="Gene3D" id="6.10.340.10">
    <property type="match status" value="1"/>
</dbReference>
<evidence type="ECO:0000256" key="2">
    <source>
        <dbReference type="ARBA" id="ARBA00022500"/>
    </source>
</evidence>
<dbReference type="CDD" id="cd17527">
    <property type="entry name" value="HAMP_II"/>
    <property type="match status" value="1"/>
</dbReference>
<dbReference type="GO" id="GO:0006935">
    <property type="term" value="P:chemotaxis"/>
    <property type="evidence" value="ECO:0007669"/>
    <property type="project" value="UniProtKB-KW"/>
</dbReference>
<dbReference type="Gene3D" id="1.10.287.950">
    <property type="entry name" value="Methyl-accepting chemotaxis protein"/>
    <property type="match status" value="1"/>
</dbReference>
<dbReference type="GO" id="GO:0007165">
    <property type="term" value="P:signal transduction"/>
    <property type="evidence" value="ECO:0007669"/>
    <property type="project" value="UniProtKB-KW"/>
</dbReference>
<reference evidence="11 12" key="1">
    <citation type="submission" date="2016-12" db="EMBL/GenBank/DDBJ databases">
        <authorList>
            <person name="Song W.-J."/>
            <person name="Kurnit D.M."/>
        </authorList>
    </citation>
    <scope>NUCLEOTIDE SEQUENCE [LARGE SCALE GENOMIC DNA]</scope>
    <source>
        <strain evidence="11 12">175</strain>
    </source>
</reference>
<feature type="domain" description="HAMP" evidence="10">
    <location>
        <begin position="520"/>
        <end position="572"/>
    </location>
</feature>
<dbReference type="InterPro" id="IPR041395">
    <property type="entry name" value="McpB_HAMP_3rd"/>
</dbReference>
<dbReference type="InterPro" id="IPR004089">
    <property type="entry name" value="MCPsignal_dom"/>
</dbReference>
<feature type="domain" description="Methyl-accepting transducer" evidence="9">
    <location>
        <begin position="808"/>
        <end position="1023"/>
    </location>
</feature>
<accession>A0A1Y6D4W6</accession>
<dbReference type="OrthoDB" id="9765776at2"/>
<evidence type="ECO:0000259" key="9">
    <source>
        <dbReference type="PROSITE" id="PS50111"/>
    </source>
</evidence>
<keyword evidence="6" id="KW-0175">Coiled coil</keyword>
<dbReference type="SUPFAM" id="SSF58104">
    <property type="entry name" value="Methyl-accepting chemotaxis protein (MCP) signaling domain"/>
    <property type="match status" value="1"/>
</dbReference>
<dbReference type="InterPro" id="IPR004090">
    <property type="entry name" value="Chemotax_Me-accpt_rcpt"/>
</dbReference>
<keyword evidence="8" id="KW-0472">Membrane</keyword>
<dbReference type="FunFam" id="1.10.287.950:FF:000001">
    <property type="entry name" value="Methyl-accepting chemotaxis sensory transducer"/>
    <property type="match status" value="1"/>
</dbReference>
<dbReference type="PANTHER" id="PTHR43531">
    <property type="entry name" value="PROTEIN ICFG"/>
    <property type="match status" value="1"/>
</dbReference>
<evidence type="ECO:0000256" key="8">
    <source>
        <dbReference type="SAM" id="Phobius"/>
    </source>
</evidence>
<dbReference type="InterPro" id="IPR047347">
    <property type="entry name" value="YvaQ-like_sensor"/>
</dbReference>
<dbReference type="SUPFAM" id="SSF158472">
    <property type="entry name" value="HAMP domain-like"/>
    <property type="match status" value="1"/>
</dbReference>
<feature type="coiled-coil region" evidence="6">
    <location>
        <begin position="994"/>
        <end position="1032"/>
    </location>
</feature>
<feature type="region of interest" description="Disordered" evidence="7">
    <location>
        <begin position="1048"/>
        <end position="1083"/>
    </location>
</feature>
<name>A0A1Y6D4W6_9GAMM</name>
<feature type="transmembrane region" description="Helical" evidence="8">
    <location>
        <begin position="185"/>
        <end position="206"/>
    </location>
</feature>
<dbReference type="STRING" id="1760988.SAMN02949497_2937"/>
<protein>
    <submittedName>
        <fullName evidence="11">Methyl-accepting chemotaxis protein</fullName>
    </submittedName>
</protein>
<proteinExistence type="inferred from homology"/>
<dbReference type="GO" id="GO:0016020">
    <property type="term" value="C:membrane"/>
    <property type="evidence" value="ECO:0007669"/>
    <property type="project" value="UniProtKB-SubCell"/>
</dbReference>
<dbReference type="Pfam" id="PF00015">
    <property type="entry name" value="MCPsignal"/>
    <property type="match status" value="1"/>
</dbReference>
<dbReference type="InterPro" id="IPR051310">
    <property type="entry name" value="MCP_chemotaxis"/>
</dbReference>
<dbReference type="PRINTS" id="PR00260">
    <property type="entry name" value="CHEMTRNSDUCR"/>
</dbReference>
<dbReference type="Proteomes" id="UP000192923">
    <property type="component" value="Unassembled WGS sequence"/>
</dbReference>
<feature type="domain" description="HAMP" evidence="10">
    <location>
        <begin position="207"/>
        <end position="259"/>
    </location>
</feature>
<keyword evidence="8" id="KW-0812">Transmembrane</keyword>
<evidence type="ECO:0000313" key="12">
    <source>
        <dbReference type="Proteomes" id="UP000192923"/>
    </source>
</evidence>
<dbReference type="RefSeq" id="WP_085213905.1">
    <property type="nucleotide sequence ID" value="NZ_FXAM01000001.1"/>
</dbReference>
<keyword evidence="2" id="KW-0145">Chemotaxis</keyword>
<feature type="coiled-coil region" evidence="6">
    <location>
        <begin position="693"/>
        <end position="720"/>
    </location>
</feature>
<dbReference type="CDD" id="cd06225">
    <property type="entry name" value="HAMP"/>
    <property type="match status" value="1"/>
</dbReference>
<dbReference type="SMART" id="SM00283">
    <property type="entry name" value="MA"/>
    <property type="match status" value="1"/>
</dbReference>
<evidence type="ECO:0000259" key="10">
    <source>
        <dbReference type="PROSITE" id="PS50885"/>
    </source>
</evidence>
<evidence type="ECO:0000256" key="6">
    <source>
        <dbReference type="SAM" id="Coils"/>
    </source>
</evidence>
<evidence type="ECO:0000313" key="11">
    <source>
        <dbReference type="EMBL" id="SMF95572.1"/>
    </source>
</evidence>
<dbReference type="InterPro" id="IPR003660">
    <property type="entry name" value="HAMP_dom"/>
</dbReference>
<dbReference type="SMART" id="SM00304">
    <property type="entry name" value="HAMP"/>
    <property type="match status" value="4"/>
</dbReference>
<dbReference type="InterPro" id="IPR035965">
    <property type="entry name" value="PAS-like_dom_sf"/>
</dbReference>
<dbReference type="PROSITE" id="PS50885">
    <property type="entry name" value="HAMP"/>
    <property type="match status" value="3"/>
</dbReference>
<keyword evidence="8" id="KW-1133">Transmembrane helix</keyword>
<evidence type="ECO:0000256" key="3">
    <source>
        <dbReference type="ARBA" id="ARBA00023224"/>
    </source>
</evidence>
<organism evidence="11 12">
    <name type="scientific">Methylomagnum ishizawai</name>
    <dbReference type="NCBI Taxonomy" id="1760988"/>
    <lineage>
        <taxon>Bacteria</taxon>
        <taxon>Pseudomonadati</taxon>
        <taxon>Pseudomonadota</taxon>
        <taxon>Gammaproteobacteria</taxon>
        <taxon>Methylococcales</taxon>
        <taxon>Methylococcaceae</taxon>
        <taxon>Methylomagnum</taxon>
    </lineage>
</organism>
<gene>
    <name evidence="11" type="ORF">SAMN02949497_2937</name>
</gene>
<dbReference type="Gene3D" id="1.20.120.1530">
    <property type="match status" value="3"/>
</dbReference>
<evidence type="ECO:0000256" key="4">
    <source>
        <dbReference type="ARBA" id="ARBA00029447"/>
    </source>
</evidence>
<keyword evidence="3 5" id="KW-0807">Transducer</keyword>
<comment type="similarity">
    <text evidence="4">Belongs to the methyl-accepting chemotaxis (MCP) protein family.</text>
</comment>
<dbReference type="CDD" id="cd17528">
    <property type="entry name" value="HAMP_III"/>
    <property type="match status" value="1"/>
</dbReference>
<dbReference type="Pfam" id="PF12729">
    <property type="entry name" value="4HB_MCP_1"/>
    <property type="match status" value="1"/>
</dbReference>
<feature type="domain" description="HAMP" evidence="10">
    <location>
        <begin position="751"/>
        <end position="803"/>
    </location>
</feature>
<dbReference type="CDD" id="cd19411">
    <property type="entry name" value="MCP2201-like_sensor"/>
    <property type="match status" value="1"/>
</dbReference>
<dbReference type="EMBL" id="FXAM01000001">
    <property type="protein sequence ID" value="SMF95572.1"/>
    <property type="molecule type" value="Genomic_DNA"/>
</dbReference>
<dbReference type="GO" id="GO:0004888">
    <property type="term" value="F:transmembrane signaling receptor activity"/>
    <property type="evidence" value="ECO:0007669"/>
    <property type="project" value="InterPro"/>
</dbReference>
<dbReference type="Gene3D" id="3.30.450.20">
    <property type="entry name" value="PAS domain"/>
    <property type="match status" value="1"/>
</dbReference>
<dbReference type="Pfam" id="PF18947">
    <property type="entry name" value="HAMP_2"/>
    <property type="match status" value="4"/>
</dbReference>